<evidence type="ECO:0000256" key="7">
    <source>
        <dbReference type="ARBA" id="ARBA00023235"/>
    </source>
</evidence>
<dbReference type="Gene3D" id="3.30.70.1050">
    <property type="entry name" value="Trigger factor ribosome-binding domain"/>
    <property type="match status" value="1"/>
</dbReference>
<dbReference type="SUPFAM" id="SSF109998">
    <property type="entry name" value="Triger factor/SurA peptide-binding domain-like"/>
    <property type="match status" value="1"/>
</dbReference>
<dbReference type="EC" id="5.2.1.8" evidence="3 9"/>
<evidence type="ECO:0000256" key="3">
    <source>
        <dbReference type="ARBA" id="ARBA00013194"/>
    </source>
</evidence>
<dbReference type="InterPro" id="IPR036611">
    <property type="entry name" value="Trigger_fac_ribosome-bd_sf"/>
</dbReference>
<feature type="region of interest" description="Disordered" evidence="12">
    <location>
        <begin position="1"/>
        <end position="49"/>
    </location>
</feature>
<dbReference type="SUPFAM" id="SSF54534">
    <property type="entry name" value="FKBP-like"/>
    <property type="match status" value="1"/>
</dbReference>
<dbReference type="NCBIfam" id="TIGR00115">
    <property type="entry name" value="tig"/>
    <property type="match status" value="1"/>
</dbReference>
<sequence length="477" mass="54379">MTDEVLETSATPAVAEAQDNAPETNAAQTEAPTHQHDHDHAGHSHGPTLNPELRREIFVEAPADAVSKTYAKIVKRYQKQARLPGFRPGKVPEITVRNRFARELRQEVMEALVNDRFRAAVEEQNLQPISQPQVTELNLFDGQPLRFRAEFEVAPQIDVTGYEDVRVEKPTTTLDDAEYKAELDRMLESYATIETVEEDRELQDGDWAEIQFTGKRRETDGGTPDPSIAERTEDVQGEDVLVEIGGANTLPAFNEALRGKKVGQEFEIEVEYPKDFGDLRLAGQTVNYEVKVSAIKKKVLPERDAEFAKQLGEFDSFEAFEADLRDRATKRKQSGADQEAKSKLVDAIVERFNFPVPESFVQQQIDVRLDRGLRALAQQGMTEDQMRQLDFVRLRDAQRDEAVKEVKASLLLDTIAAKENIEVKEEDLQRELMMMSIQSRQPYEQLRERMQQDGSIQRMREQMRREATATVLYDKIA</sequence>
<reference evidence="14 15" key="1">
    <citation type="submission" date="2024-12" db="EMBL/GenBank/DDBJ databases">
        <authorList>
            <person name="Lee Y."/>
        </authorList>
    </citation>
    <scope>NUCLEOTIDE SEQUENCE [LARGE SCALE GENOMIC DNA]</scope>
    <source>
        <strain evidence="14 15">03SUJ4</strain>
    </source>
</reference>
<comment type="caution">
    <text evidence="14">The sequence shown here is derived from an EMBL/GenBank/DDBJ whole genome shotgun (WGS) entry which is preliminary data.</text>
</comment>
<dbReference type="Gene3D" id="1.10.3120.10">
    <property type="entry name" value="Trigger factor, C-terminal domain"/>
    <property type="match status" value="1"/>
</dbReference>
<keyword evidence="6 9" id="KW-0143">Chaperone</keyword>
<dbReference type="HAMAP" id="MF_00303">
    <property type="entry name" value="Trigger_factor_Tig"/>
    <property type="match status" value="1"/>
</dbReference>
<evidence type="ECO:0000256" key="12">
    <source>
        <dbReference type="SAM" id="MobiDB-lite"/>
    </source>
</evidence>
<comment type="function">
    <text evidence="9">Involved in protein export. Acts as a chaperone by maintaining the newly synthesized protein in an open conformation. Functions as a peptidyl-prolyl cis-trans isomerase.</text>
</comment>
<feature type="compositionally biased region" description="Basic and acidic residues" evidence="12">
    <location>
        <begin position="33"/>
        <end position="42"/>
    </location>
</feature>
<dbReference type="InterPro" id="IPR008881">
    <property type="entry name" value="Trigger_fac_ribosome-bd_bac"/>
</dbReference>
<dbReference type="InterPro" id="IPR046357">
    <property type="entry name" value="PPIase_dom_sf"/>
</dbReference>
<dbReference type="Pfam" id="PF00254">
    <property type="entry name" value="FKBP_C"/>
    <property type="match status" value="1"/>
</dbReference>
<dbReference type="InterPro" id="IPR005215">
    <property type="entry name" value="Trig_fac"/>
</dbReference>
<dbReference type="InterPro" id="IPR001179">
    <property type="entry name" value="PPIase_FKBP_dom"/>
</dbReference>
<comment type="similarity">
    <text evidence="2 9 11">Belongs to the FKBP-type PPIase family. Tig subfamily.</text>
</comment>
<evidence type="ECO:0000259" key="13">
    <source>
        <dbReference type="PROSITE" id="PS50059"/>
    </source>
</evidence>
<gene>
    <name evidence="9 14" type="primary">tig</name>
    <name evidence="14" type="ORF">ACK2TP_12005</name>
</gene>
<dbReference type="PIRSF" id="PIRSF003095">
    <property type="entry name" value="Trigger_factor"/>
    <property type="match status" value="1"/>
</dbReference>
<dbReference type="Pfam" id="PF05697">
    <property type="entry name" value="Trigger_N"/>
    <property type="match status" value="1"/>
</dbReference>
<evidence type="ECO:0000256" key="9">
    <source>
        <dbReference type="HAMAP-Rule" id="MF_00303"/>
    </source>
</evidence>
<comment type="subcellular location">
    <subcellularLocation>
        <location evidence="9">Cytoplasm</location>
    </subcellularLocation>
    <text evidence="9">About half TF is bound to the ribosome near the polypeptide exit tunnel while the other half is free in the cytoplasm.</text>
</comment>
<evidence type="ECO:0000256" key="11">
    <source>
        <dbReference type="RuleBase" id="RU003914"/>
    </source>
</evidence>
<proteinExistence type="inferred from homology"/>
<dbReference type="EMBL" id="JBJYXY010000001">
    <property type="protein sequence ID" value="MFN2976489.1"/>
    <property type="molecule type" value="Genomic_DNA"/>
</dbReference>
<keyword evidence="5 9" id="KW-0697">Rotamase</keyword>
<name>A0ABW9KL28_9BACT</name>
<dbReference type="SUPFAM" id="SSF102735">
    <property type="entry name" value="Trigger factor ribosome-binding domain"/>
    <property type="match status" value="1"/>
</dbReference>
<keyword evidence="15" id="KW-1185">Reference proteome</keyword>
<evidence type="ECO:0000313" key="14">
    <source>
        <dbReference type="EMBL" id="MFN2976489.1"/>
    </source>
</evidence>
<organism evidence="14 15">
    <name type="scientific">Terriglobus aquaticus</name>
    <dbReference type="NCBI Taxonomy" id="940139"/>
    <lineage>
        <taxon>Bacteria</taxon>
        <taxon>Pseudomonadati</taxon>
        <taxon>Acidobacteriota</taxon>
        <taxon>Terriglobia</taxon>
        <taxon>Terriglobales</taxon>
        <taxon>Acidobacteriaceae</taxon>
        <taxon>Terriglobus</taxon>
    </lineage>
</organism>
<dbReference type="InterPro" id="IPR027304">
    <property type="entry name" value="Trigger_fact/SurA_dom_sf"/>
</dbReference>
<dbReference type="PANTHER" id="PTHR30560">
    <property type="entry name" value="TRIGGER FACTOR CHAPERONE AND PEPTIDYL-PROLYL CIS/TRANS ISOMERASE"/>
    <property type="match status" value="1"/>
</dbReference>
<dbReference type="GO" id="GO:0003755">
    <property type="term" value="F:peptidyl-prolyl cis-trans isomerase activity"/>
    <property type="evidence" value="ECO:0007669"/>
    <property type="project" value="UniProtKB-EC"/>
</dbReference>
<feature type="domain" description="PPIase FKBP-type" evidence="13">
    <location>
        <begin position="205"/>
        <end position="315"/>
    </location>
</feature>
<keyword evidence="7 9" id="KW-0413">Isomerase</keyword>
<evidence type="ECO:0000256" key="1">
    <source>
        <dbReference type="ARBA" id="ARBA00000971"/>
    </source>
</evidence>
<dbReference type="Proteomes" id="UP001634747">
    <property type="component" value="Unassembled WGS sequence"/>
</dbReference>
<dbReference type="RefSeq" id="WP_263412035.1">
    <property type="nucleotide sequence ID" value="NZ_BAABBH010000001.1"/>
</dbReference>
<evidence type="ECO:0000256" key="10">
    <source>
        <dbReference type="PROSITE-ProRule" id="PRU00277"/>
    </source>
</evidence>
<keyword evidence="9 11" id="KW-0132">Cell division</keyword>
<evidence type="ECO:0000256" key="8">
    <source>
        <dbReference type="ARBA" id="ARBA00029986"/>
    </source>
</evidence>
<dbReference type="PANTHER" id="PTHR30560:SF3">
    <property type="entry name" value="TRIGGER FACTOR-LIKE PROTEIN TIG, CHLOROPLASTIC"/>
    <property type="match status" value="1"/>
</dbReference>
<comment type="catalytic activity">
    <reaction evidence="1 9 10">
        <text>[protein]-peptidylproline (omega=180) = [protein]-peptidylproline (omega=0)</text>
        <dbReference type="Rhea" id="RHEA:16237"/>
        <dbReference type="Rhea" id="RHEA-COMP:10747"/>
        <dbReference type="Rhea" id="RHEA-COMP:10748"/>
        <dbReference type="ChEBI" id="CHEBI:83833"/>
        <dbReference type="ChEBI" id="CHEBI:83834"/>
        <dbReference type="EC" id="5.2.1.8"/>
    </reaction>
</comment>
<dbReference type="Gene3D" id="3.10.50.40">
    <property type="match status" value="1"/>
</dbReference>
<evidence type="ECO:0000256" key="4">
    <source>
        <dbReference type="ARBA" id="ARBA00016902"/>
    </source>
</evidence>
<evidence type="ECO:0000313" key="15">
    <source>
        <dbReference type="Proteomes" id="UP001634747"/>
    </source>
</evidence>
<dbReference type="Pfam" id="PF05698">
    <property type="entry name" value="Trigger_C"/>
    <property type="match status" value="1"/>
</dbReference>
<evidence type="ECO:0000256" key="2">
    <source>
        <dbReference type="ARBA" id="ARBA00005464"/>
    </source>
</evidence>
<evidence type="ECO:0000256" key="5">
    <source>
        <dbReference type="ARBA" id="ARBA00023110"/>
    </source>
</evidence>
<dbReference type="PROSITE" id="PS50059">
    <property type="entry name" value="FKBP_PPIASE"/>
    <property type="match status" value="1"/>
</dbReference>
<accession>A0ABW9KL28</accession>
<feature type="compositionally biased region" description="Polar residues" evidence="12">
    <location>
        <begin position="21"/>
        <end position="32"/>
    </location>
</feature>
<protein>
    <recommendedName>
        <fullName evidence="4 9">Trigger factor</fullName>
        <shortName evidence="9">TF</shortName>
        <ecNumber evidence="3 9">5.2.1.8</ecNumber>
    </recommendedName>
    <alternativeName>
        <fullName evidence="8 9">PPIase</fullName>
    </alternativeName>
</protein>
<evidence type="ECO:0000256" key="6">
    <source>
        <dbReference type="ARBA" id="ARBA00023186"/>
    </source>
</evidence>
<keyword evidence="9 11" id="KW-0131">Cell cycle</keyword>
<dbReference type="InterPro" id="IPR008880">
    <property type="entry name" value="Trigger_fac_C"/>
</dbReference>
<dbReference type="InterPro" id="IPR037041">
    <property type="entry name" value="Trigger_fac_C_sf"/>
</dbReference>
<keyword evidence="9" id="KW-0963">Cytoplasm</keyword>
<comment type="domain">
    <text evidence="9">Consists of 3 domains; the N-terminus binds the ribosome, the middle domain has PPIase activity, while the C-terminus has intrinsic chaperone activity on its own.</text>
</comment>